<comment type="subcellular location">
    <subcellularLocation>
        <location evidence="3">Cytoplasm</location>
    </subcellularLocation>
    <subcellularLocation>
        <location evidence="2">Nucleus</location>
    </subcellularLocation>
</comment>
<evidence type="ECO:0000256" key="10">
    <source>
        <dbReference type="ARBA" id="ARBA00031932"/>
    </source>
</evidence>
<dbReference type="Proteomes" id="UP000694888">
    <property type="component" value="Unplaced"/>
</dbReference>
<evidence type="ECO:0000256" key="8">
    <source>
        <dbReference type="ARBA" id="ARBA00023054"/>
    </source>
</evidence>
<feature type="compositionally biased region" description="Acidic residues" evidence="12">
    <location>
        <begin position="807"/>
        <end position="817"/>
    </location>
</feature>
<keyword evidence="9" id="KW-0539">Nucleus</keyword>
<name>A0ABM0K1T2_APLCA</name>
<dbReference type="GeneID" id="101861312"/>
<organism evidence="13 14">
    <name type="scientific">Aplysia californica</name>
    <name type="common">California sea hare</name>
    <dbReference type="NCBI Taxonomy" id="6500"/>
    <lineage>
        <taxon>Eukaryota</taxon>
        <taxon>Metazoa</taxon>
        <taxon>Spiralia</taxon>
        <taxon>Lophotrochozoa</taxon>
        <taxon>Mollusca</taxon>
        <taxon>Gastropoda</taxon>
        <taxon>Heterobranchia</taxon>
        <taxon>Euthyneura</taxon>
        <taxon>Tectipleura</taxon>
        <taxon>Aplysiida</taxon>
        <taxon>Aplysioidea</taxon>
        <taxon>Aplysiidae</taxon>
        <taxon>Aplysia</taxon>
    </lineage>
</organism>
<feature type="compositionally biased region" description="Basic and acidic residues" evidence="12">
    <location>
        <begin position="476"/>
        <end position="485"/>
    </location>
</feature>
<evidence type="ECO:0000313" key="13">
    <source>
        <dbReference type="Proteomes" id="UP000694888"/>
    </source>
</evidence>
<evidence type="ECO:0000256" key="6">
    <source>
        <dbReference type="ARBA" id="ARBA00022490"/>
    </source>
</evidence>
<dbReference type="InterPro" id="IPR009800">
    <property type="entry name" value="HCR"/>
</dbReference>
<feature type="region of interest" description="Disordered" evidence="12">
    <location>
        <begin position="724"/>
        <end position="817"/>
    </location>
</feature>
<feature type="compositionally biased region" description="Basic and acidic residues" evidence="12">
    <location>
        <begin position="759"/>
        <end position="769"/>
    </location>
</feature>
<evidence type="ECO:0000256" key="12">
    <source>
        <dbReference type="SAM" id="MobiDB-lite"/>
    </source>
</evidence>
<keyword evidence="6" id="KW-0963">Cytoplasm</keyword>
<keyword evidence="8 11" id="KW-0175">Coiled coil</keyword>
<reference evidence="14" key="1">
    <citation type="submission" date="2025-08" db="UniProtKB">
        <authorList>
            <consortium name="RefSeq"/>
        </authorList>
    </citation>
    <scope>IDENTIFICATION</scope>
</reference>
<proteinExistence type="predicted"/>
<evidence type="ECO:0000256" key="3">
    <source>
        <dbReference type="ARBA" id="ARBA00004496"/>
    </source>
</evidence>
<feature type="coiled-coil region" evidence="11">
    <location>
        <begin position="333"/>
        <end position="395"/>
    </location>
</feature>
<dbReference type="RefSeq" id="XP_005106726.1">
    <property type="nucleotide sequence ID" value="XM_005106669.2"/>
</dbReference>
<sequence length="817" mass="94970">MAANLNKPADFALKREKEKEKILPFLIPPSEFEKPVIASRSELDKAKKEIQELREQNDQLKVQYGLVHQQAAATSFASSHNEYADELIKRQAGEIADLRRELSRCREIYEQEAAEWDRKFAAVEAEHLDEVKRREKENRLREDEFEQRITRVSAELQRTMETAEEEELALKERLESTRSVLGSRVKELEEELDGLKRDSHSSIRKLEADIRNKERSVEDQEHQIAKLKTYIGEVEQSHRPVQVWRAEKETVDNKLRMAEAENQKFQSELELMGVRFKALENILSVQETELSKAKSKHSGKDKQYEEVLTGWRRKVYSLLVQQKSSDIVSRNDVNNLKQRIKDLEDQLMSSEAKSDMLQHSLKDKSAQLQIELNNKQRIQDDLSQVQQVAECLDDQSKESSQHLSQFLQFVNRYDKKSAEIMKTLEEKCSSLKAFGQRVSFAASRMEYLKAQFIRKAAFTNTSGTQNDSKKSLSVSRADEDMSRDSEDHLYQELERVMRERDSLATQVKEDTSKWSQRLTQTQTQYRSEVSTLKRTVEELEYDIQQKSKTCSQLTDELETIRESMREKDDTIAQLQAELERHAKGIETVLTDQHLRDEAEYSNRLAEVEKRLNESKREHAKAVVSLRQLERNHAREQQRSQELLRTTEEHLGRQIQQLHTQLVSVEKERNVVMATLRQEGLISKLKTDRGEPARLTLEEVDTALRGIVEGTTPTGEVHFDFLHKDQNEEDNEADESRETLTKDSGQMEEEDLMPSQQSHEPVERVLEDLKSLTAAIFDDDEEEEEGRKEHAYKGHGSQKQQLVKDGSQEDDEDLSENK</sequence>
<dbReference type="Gene3D" id="1.10.287.1490">
    <property type="match status" value="1"/>
</dbReference>
<protein>
    <recommendedName>
        <fullName evidence="4">Coiled-coil alpha-helical rod protein 1</fullName>
    </recommendedName>
    <alternativeName>
        <fullName evidence="10">Alpha-helical coiled-coil rod protein</fullName>
    </alternativeName>
</protein>
<dbReference type="PANTHER" id="PTHR46822:SF1">
    <property type="entry name" value="COILED-COIL ALPHA-HELICAL ROD PROTEIN 1"/>
    <property type="match status" value="1"/>
</dbReference>
<gene>
    <name evidence="14" type="primary">LOC101861312</name>
</gene>
<feature type="region of interest" description="Disordered" evidence="12">
    <location>
        <begin position="461"/>
        <end position="485"/>
    </location>
</feature>
<feature type="coiled-coil region" evidence="11">
    <location>
        <begin position="529"/>
        <end position="645"/>
    </location>
</feature>
<evidence type="ECO:0000256" key="1">
    <source>
        <dbReference type="ARBA" id="ARBA00003936"/>
    </source>
</evidence>
<evidence type="ECO:0000256" key="4">
    <source>
        <dbReference type="ARBA" id="ARBA00016468"/>
    </source>
</evidence>
<feature type="compositionally biased region" description="Polar residues" evidence="12">
    <location>
        <begin position="461"/>
        <end position="474"/>
    </location>
</feature>
<accession>A0ABM0K1T2</accession>
<evidence type="ECO:0000256" key="2">
    <source>
        <dbReference type="ARBA" id="ARBA00004123"/>
    </source>
</evidence>
<evidence type="ECO:0000256" key="5">
    <source>
        <dbReference type="ARBA" id="ARBA00022473"/>
    </source>
</evidence>
<evidence type="ECO:0000313" key="14">
    <source>
        <dbReference type="RefSeq" id="XP_005106726.1"/>
    </source>
</evidence>
<keyword evidence="7" id="KW-0221">Differentiation</keyword>
<evidence type="ECO:0000256" key="9">
    <source>
        <dbReference type="ARBA" id="ARBA00023242"/>
    </source>
</evidence>
<keyword evidence="5" id="KW-0217">Developmental protein</keyword>
<feature type="coiled-coil region" evidence="11">
    <location>
        <begin position="36"/>
        <end position="296"/>
    </location>
</feature>
<evidence type="ECO:0000256" key="7">
    <source>
        <dbReference type="ARBA" id="ARBA00022782"/>
    </source>
</evidence>
<dbReference type="PANTHER" id="PTHR46822">
    <property type="entry name" value="COILED-COIL ALPHA-HELICAL ROD PROTEIN 1"/>
    <property type="match status" value="1"/>
</dbReference>
<dbReference type="Pfam" id="PF07111">
    <property type="entry name" value="HCR"/>
    <property type="match status" value="1"/>
</dbReference>
<evidence type="ECO:0000256" key="11">
    <source>
        <dbReference type="SAM" id="Coils"/>
    </source>
</evidence>
<keyword evidence="13" id="KW-1185">Reference proteome</keyword>
<comment type="function">
    <text evidence="1">May be a regulator of keratinocyte proliferation or differentiation.</text>
</comment>